<evidence type="ECO:0000313" key="4">
    <source>
        <dbReference type="Proteomes" id="UP000596145"/>
    </source>
</evidence>
<evidence type="ECO:0000313" key="2">
    <source>
        <dbReference type="EMBL" id="QQB45776.1"/>
    </source>
</evidence>
<dbReference type="RefSeq" id="WP_005390133.1">
    <property type="nucleotide sequence ID" value="NZ_CP066007.1"/>
</dbReference>
<keyword evidence="1" id="KW-0804">Transcription</keyword>
<comment type="caution">
    <text evidence="1">Lacks conserved residue(s) required for the propagation of feature annotation.</text>
</comment>
<dbReference type="Gene3D" id="2.20.28.270">
    <property type="entry name" value="RNA polymerase-binding protein A"/>
    <property type="match status" value="1"/>
</dbReference>
<dbReference type="GO" id="GO:0001000">
    <property type="term" value="F:bacterial-type RNA polymerase core enzyme binding"/>
    <property type="evidence" value="ECO:0007669"/>
    <property type="project" value="UniProtKB-UniRule"/>
</dbReference>
<dbReference type="GO" id="GO:0045893">
    <property type="term" value="P:positive regulation of DNA-templated transcription"/>
    <property type="evidence" value="ECO:0007669"/>
    <property type="project" value="UniProtKB-UniRule"/>
</dbReference>
<proteinExistence type="inferred from homology"/>
<comment type="subunit">
    <text evidence="1">Forms a complex with the RNAP catalytic core and with free principal sigma factors.</text>
</comment>
<dbReference type="EMBL" id="CP069534">
    <property type="protein sequence ID" value="QRP71710.1"/>
    <property type="molecule type" value="Genomic_DNA"/>
</dbReference>
<evidence type="ECO:0000256" key="1">
    <source>
        <dbReference type="HAMAP-Rule" id="MF_01483"/>
    </source>
</evidence>
<organism evidence="2 4">
    <name type="scientific">Corynebacterium glucuronolyticum</name>
    <dbReference type="NCBI Taxonomy" id="39791"/>
    <lineage>
        <taxon>Bacteria</taxon>
        <taxon>Bacillati</taxon>
        <taxon>Actinomycetota</taxon>
        <taxon>Actinomycetes</taxon>
        <taxon>Mycobacteriales</taxon>
        <taxon>Corynebacteriaceae</taxon>
        <taxon>Corynebacterium</taxon>
    </lineage>
</organism>
<dbReference type="InterPro" id="IPR025182">
    <property type="entry name" value="RNApol-bd_RbpA"/>
</dbReference>
<evidence type="ECO:0000313" key="3">
    <source>
        <dbReference type="EMBL" id="QRP71710.1"/>
    </source>
</evidence>
<dbReference type="Proteomes" id="UP000596145">
    <property type="component" value="Chromosome"/>
</dbReference>
<reference evidence="2 4" key="1">
    <citation type="submission" date="2020-12" db="EMBL/GenBank/DDBJ databases">
        <title>FDA dAtabase for Regulatory Grade micrObial Sequences (FDA-ARGOS): Supporting development and validation of Infectious Disease Dx tests.</title>
        <authorList>
            <person name="Sproer C."/>
            <person name="Gronow S."/>
            <person name="Severitt S."/>
            <person name="Schroder I."/>
            <person name="Tallon L."/>
            <person name="Sadzewicz L."/>
            <person name="Zhao X."/>
            <person name="Boylan J."/>
            <person name="Ott S."/>
            <person name="Bowen H."/>
            <person name="Vavikolanu K."/>
            <person name="Mehta A."/>
            <person name="Aluvathingal J."/>
            <person name="Nadendla S."/>
            <person name="Lowell S."/>
            <person name="Myers T."/>
            <person name="Yan Y."/>
            <person name="Sichtig H."/>
        </authorList>
    </citation>
    <scope>NUCLEOTIDE SEQUENCE [LARGE SCALE GENOMIC DNA]</scope>
    <source>
        <strain evidence="2 4">FDAARGOS_1053</strain>
        <strain evidence="3">FDAARGOS_1191</strain>
    </source>
</reference>
<dbReference type="HAMAP" id="MF_01483">
    <property type="entry name" value="RbpA"/>
    <property type="match status" value="1"/>
</dbReference>
<dbReference type="OrthoDB" id="3618415at2"/>
<accession>A0A7T4EEA4</accession>
<dbReference type="GeneID" id="92760019"/>
<dbReference type="Proteomes" id="UP000617681">
    <property type="component" value="Chromosome"/>
</dbReference>
<dbReference type="Pfam" id="PF13397">
    <property type="entry name" value="RbpA"/>
    <property type="match status" value="1"/>
</dbReference>
<protein>
    <recommendedName>
        <fullName evidence="1">RNA polymerase-binding protein RbpA</fullName>
    </recommendedName>
</protein>
<dbReference type="InterPro" id="IPR038638">
    <property type="entry name" value="RbpA_sf"/>
</dbReference>
<comment type="similarity">
    <text evidence="1">Belongs to the RNA polymerase-binding protein RbpA family.</text>
</comment>
<dbReference type="EMBL" id="CP066007">
    <property type="protein sequence ID" value="QQB45776.1"/>
    <property type="molecule type" value="Genomic_DNA"/>
</dbReference>
<comment type="function">
    <text evidence="1">Binds to RNA polymerase (RNAP), stimulating transcription from principal, but not alternative sigma factor promoters.</text>
</comment>
<name>A0A7T4EEA4_9CORY</name>
<dbReference type="AlphaFoldDB" id="A0A7T4EEA4"/>
<sequence>MADRVLRGSRMGAVSYETDRDHDLAPRQMVKYRTEDNEIFDVPFADDAEIPQEWLCKNGKIGTLVEGEGMESKPTKPPRTHWDMLCERRSMEELQVLLDERVDALRKRRRHAAKLLKQQKEEEAKKNA</sequence>
<gene>
    <name evidence="1" type="primary">rbpA</name>
    <name evidence="2" type="ORF">I6I10_09810</name>
    <name evidence="3" type="ORF">I6J21_06330</name>
</gene>
<keyword evidence="1" id="KW-0805">Transcription regulation</keyword>